<evidence type="ECO:0000313" key="7">
    <source>
        <dbReference type="Proteomes" id="UP000028501"/>
    </source>
</evidence>
<dbReference type="Proteomes" id="UP000028501">
    <property type="component" value="Chromosome"/>
</dbReference>
<dbReference type="GeneID" id="24794369"/>
<sequence length="289" mass="32932">MIFEIIKIGSQPINFAYPIPLLSLLAFMLSGSGYNELIISYIFAFSFFTAANLWNHLNDAEDDLNAGRNYARFLIEHRKIVTEFVVAFYFVSFLLIFFISKSKEIALLLTGLSVVLTWLYSDKIFIGKIIRRFKEDYKTEVFTYILCSFSFPLSFWTIFSEISQVGVVFTLATGFTYLSGFFLKDLKDISADIKSGYRTLAVVLSPSTLLIISVMLFIASTFVVIFSSLLDVTPTSSLLVLTVYPPILFAIYKFHKEKWKITKNIISSLKIYTYSYLGFLIAFAIGCKL</sequence>
<feature type="transmembrane region" description="Helical" evidence="5">
    <location>
        <begin position="80"/>
        <end position="99"/>
    </location>
</feature>
<keyword evidence="6" id="KW-0808">Transferase</keyword>
<evidence type="ECO:0000256" key="2">
    <source>
        <dbReference type="ARBA" id="ARBA00022692"/>
    </source>
</evidence>
<dbReference type="HOGENOM" id="CLU_968394_0_0_2"/>
<evidence type="ECO:0000313" key="6">
    <source>
        <dbReference type="EMBL" id="AIG97647.1"/>
    </source>
</evidence>
<feature type="transmembrane region" description="Helical" evidence="5">
    <location>
        <begin position="12"/>
        <end position="31"/>
    </location>
</feature>
<dbReference type="EC" id="2.5.1.-" evidence="6"/>
<feature type="transmembrane region" description="Helical" evidence="5">
    <location>
        <begin position="105"/>
        <end position="121"/>
    </location>
</feature>
<dbReference type="InterPro" id="IPR000537">
    <property type="entry name" value="UbiA_prenyltransferase"/>
</dbReference>
<comment type="subcellular location">
    <subcellularLocation>
        <location evidence="1">Cell membrane</location>
        <topology evidence="1">Multi-pass membrane protein</topology>
    </subcellularLocation>
</comment>
<dbReference type="GO" id="GO:0046428">
    <property type="term" value="F:1,4-dihydroxy-2-naphthoate polyprenyltransferase activity"/>
    <property type="evidence" value="ECO:0007669"/>
    <property type="project" value="UniProtKB-EC"/>
</dbReference>
<dbReference type="EC" id="2.5.1.74" evidence="6"/>
<reference evidence="6 7" key="1">
    <citation type="submission" date="2013-07" db="EMBL/GenBank/DDBJ databases">
        <title>Genome of Archaeoglobus fulgidus.</title>
        <authorList>
            <person name="Fiebig A."/>
            <person name="Birkeland N.-K."/>
        </authorList>
    </citation>
    <scope>NUCLEOTIDE SEQUENCE [LARGE SCALE GENOMIC DNA]</scope>
    <source>
        <strain evidence="6 7">DSM 8774</strain>
    </source>
</reference>
<evidence type="ECO:0000256" key="4">
    <source>
        <dbReference type="ARBA" id="ARBA00023136"/>
    </source>
</evidence>
<protein>
    <submittedName>
        <fullName evidence="6">1,4-dihydroxy-2-naphthoate octaprenyltransferase</fullName>
        <ecNumber evidence="6">2.5.1.-</ecNumber>
        <ecNumber evidence="6">2.5.1.74</ecNumber>
    </submittedName>
</protein>
<dbReference type="GO" id="GO:0005886">
    <property type="term" value="C:plasma membrane"/>
    <property type="evidence" value="ECO:0007669"/>
    <property type="project" value="UniProtKB-SubCell"/>
</dbReference>
<accession>A0A075WDC0</accession>
<dbReference type="AlphaFoldDB" id="A0A075WDC0"/>
<feature type="transmembrane region" description="Helical" evidence="5">
    <location>
        <begin position="232"/>
        <end position="252"/>
    </location>
</feature>
<keyword evidence="3 5" id="KW-1133">Transmembrane helix</keyword>
<feature type="transmembrane region" description="Helical" evidence="5">
    <location>
        <begin position="203"/>
        <end position="226"/>
    </location>
</feature>
<organism evidence="6 7">
    <name type="scientific">Archaeoglobus fulgidus DSM 8774</name>
    <dbReference type="NCBI Taxonomy" id="1344584"/>
    <lineage>
        <taxon>Archaea</taxon>
        <taxon>Methanobacteriati</taxon>
        <taxon>Methanobacteriota</taxon>
        <taxon>Archaeoglobi</taxon>
        <taxon>Archaeoglobales</taxon>
        <taxon>Archaeoglobaceae</taxon>
        <taxon>Archaeoglobus</taxon>
    </lineage>
</organism>
<name>A0A075WDC0_ARCFL</name>
<dbReference type="SMR" id="A0A075WDC0"/>
<proteinExistence type="predicted"/>
<keyword evidence="2 5" id="KW-0812">Transmembrane</keyword>
<evidence type="ECO:0000256" key="1">
    <source>
        <dbReference type="ARBA" id="ARBA00004651"/>
    </source>
</evidence>
<dbReference type="Pfam" id="PF01040">
    <property type="entry name" value="UbiA"/>
    <property type="match status" value="1"/>
</dbReference>
<evidence type="ECO:0000256" key="5">
    <source>
        <dbReference type="SAM" id="Phobius"/>
    </source>
</evidence>
<feature type="transmembrane region" description="Helical" evidence="5">
    <location>
        <begin position="165"/>
        <end position="183"/>
    </location>
</feature>
<dbReference type="KEGG" id="afg:AFULGI_00008520"/>
<feature type="transmembrane region" description="Helical" evidence="5">
    <location>
        <begin position="264"/>
        <end position="285"/>
    </location>
</feature>
<feature type="transmembrane region" description="Helical" evidence="5">
    <location>
        <begin position="141"/>
        <end position="159"/>
    </location>
</feature>
<evidence type="ECO:0000256" key="3">
    <source>
        <dbReference type="ARBA" id="ARBA00022989"/>
    </source>
</evidence>
<gene>
    <name evidence="6" type="ORF">AFULGI_00008520</name>
</gene>
<dbReference type="RefSeq" id="WP_010878274.1">
    <property type="nucleotide sequence ID" value="NZ_CP006577.1"/>
</dbReference>
<dbReference type="EMBL" id="CP006577">
    <property type="protein sequence ID" value="AIG97647.1"/>
    <property type="molecule type" value="Genomic_DNA"/>
</dbReference>
<feature type="transmembrane region" description="Helical" evidence="5">
    <location>
        <begin position="37"/>
        <end position="54"/>
    </location>
</feature>
<keyword evidence="4 5" id="KW-0472">Membrane</keyword>